<dbReference type="EMBL" id="OBDZ01000019">
    <property type="protein sequence ID" value="SNY35034.1"/>
    <property type="molecule type" value="Genomic_DNA"/>
</dbReference>
<dbReference type="SUPFAM" id="SSF51905">
    <property type="entry name" value="FAD/NAD(P)-binding domain"/>
    <property type="match status" value="1"/>
</dbReference>
<feature type="domain" description="FAD dependent oxidoreductase" evidence="1">
    <location>
        <begin position="7"/>
        <end position="356"/>
    </location>
</feature>
<evidence type="ECO:0000259" key="1">
    <source>
        <dbReference type="Pfam" id="PF01266"/>
    </source>
</evidence>
<organism evidence="3 4">
    <name type="scientific">Orenia metallireducens</name>
    <dbReference type="NCBI Taxonomy" id="1413210"/>
    <lineage>
        <taxon>Bacteria</taxon>
        <taxon>Bacillati</taxon>
        <taxon>Bacillota</taxon>
        <taxon>Clostridia</taxon>
        <taxon>Halanaerobiales</taxon>
        <taxon>Halobacteroidaceae</taxon>
        <taxon>Orenia</taxon>
    </lineage>
</organism>
<dbReference type="PANTHER" id="PTHR42720">
    <property type="entry name" value="GLYCEROL-3-PHOSPHATE DEHYDROGENASE"/>
    <property type="match status" value="1"/>
</dbReference>
<dbReference type="SUPFAM" id="SSF54373">
    <property type="entry name" value="FAD-linked reductases, C-terminal domain"/>
    <property type="match status" value="1"/>
</dbReference>
<dbReference type="InterPro" id="IPR036188">
    <property type="entry name" value="FAD/NAD-bd_sf"/>
</dbReference>
<dbReference type="Pfam" id="PF04324">
    <property type="entry name" value="Fer2_BFD"/>
    <property type="match status" value="1"/>
</dbReference>
<evidence type="ECO:0000313" key="3">
    <source>
        <dbReference type="EMBL" id="SNY35034.1"/>
    </source>
</evidence>
<dbReference type="InterPro" id="IPR007419">
    <property type="entry name" value="BFD-like_2Fe2S-bd_dom"/>
</dbReference>
<dbReference type="Gene3D" id="3.30.9.10">
    <property type="entry name" value="D-Amino Acid Oxidase, subunit A, domain 2"/>
    <property type="match status" value="1"/>
</dbReference>
<dbReference type="InterPro" id="IPR006076">
    <property type="entry name" value="FAD-dep_OxRdtase"/>
</dbReference>
<protein>
    <submittedName>
        <fullName evidence="3">Glycerol-3-phosphate dehydrogenase</fullName>
    </submittedName>
</protein>
<dbReference type="RefSeq" id="WP_097018483.1">
    <property type="nucleotide sequence ID" value="NZ_OBDZ01000019.1"/>
</dbReference>
<dbReference type="InterPro" id="IPR041854">
    <property type="entry name" value="BFD-like_2Fe2S-bd_dom_sf"/>
</dbReference>
<dbReference type="Gene3D" id="1.10.10.1100">
    <property type="entry name" value="BFD-like [2Fe-2S]-binding domain"/>
    <property type="match status" value="1"/>
</dbReference>
<dbReference type="CDD" id="cd19946">
    <property type="entry name" value="GlpA-like_Fer2_BFD-like"/>
    <property type="match status" value="1"/>
</dbReference>
<evidence type="ECO:0000313" key="4">
    <source>
        <dbReference type="Proteomes" id="UP000219573"/>
    </source>
</evidence>
<evidence type="ECO:0000259" key="2">
    <source>
        <dbReference type="Pfam" id="PF04324"/>
    </source>
</evidence>
<proteinExistence type="predicted"/>
<dbReference type="STRING" id="1413210.U472_05080"/>
<dbReference type="Pfam" id="PF01266">
    <property type="entry name" value="DAO"/>
    <property type="match status" value="1"/>
</dbReference>
<reference evidence="4" key="1">
    <citation type="submission" date="2017-09" db="EMBL/GenBank/DDBJ databases">
        <authorList>
            <person name="Varghese N."/>
            <person name="Submissions S."/>
        </authorList>
    </citation>
    <scope>NUCLEOTIDE SEQUENCE [LARGE SCALE GENOMIC DNA]</scope>
    <source>
        <strain evidence="4">MSL47</strain>
    </source>
</reference>
<dbReference type="Proteomes" id="UP000219573">
    <property type="component" value="Unassembled WGS sequence"/>
</dbReference>
<keyword evidence="4" id="KW-1185">Reference proteome</keyword>
<dbReference type="InterPro" id="IPR052745">
    <property type="entry name" value="G3P_Oxidase/Oxidoreductase"/>
</dbReference>
<dbReference type="AlphaFoldDB" id="A0A285HH99"/>
<gene>
    <name evidence="3" type="ORF">SAMN06265827_11926</name>
</gene>
<dbReference type="PANTHER" id="PTHR42720:SF1">
    <property type="entry name" value="GLYCEROL 3-PHOSPHATE OXIDASE"/>
    <property type="match status" value="1"/>
</dbReference>
<feature type="domain" description="BFD-like [2Fe-2S]-binding" evidence="2">
    <location>
        <begin position="403"/>
        <end position="457"/>
    </location>
</feature>
<dbReference type="Gene3D" id="3.50.50.60">
    <property type="entry name" value="FAD/NAD(P)-binding domain"/>
    <property type="match status" value="1"/>
</dbReference>
<sequence>MTNKTEVLIIGGGVVGTFIARELSRYKLDITLIEKGTDVCVGTSKSNTALIHAGFNADSNKLKGKLNVRGNELFRTKVQKELEVPIEWIGALVVAQDEAGIPQLEEILENGKRNKVPDLEIVKGERLFELEPNLNKNSVAALYAPTAGIVNPFELTVALANNAVKNGAEVILEAEVTDIEDKGDYKLVKTSKGNIEAKLVINAAGVYADKIAQMVGIKDFKITPRRGEYYLYDKILDIKVNHTIFQLPNKVSKGIVVTPTDEDNLLIGPSAEEIEDKDDLSNTREGLDQVIAGAKKTIPDLTTRGVIKEFAGLRAAIKETGDFLIEASDKVKGFINVAGIQSPGLASSPAIAEMVVGIVKEELPGLEEKDDFDPYEQEIPKFRHMSHKQRMKLIEKDSNYGEIICRCESITKGEILDAIRQPVGARTVNAIKRRVRPGAGRCQGGFCGPKVVEILSEELGIPKTEVKLEKDNSKILVEKTKESLQKEVTDNE</sequence>
<name>A0A285HH99_9FIRM</name>
<dbReference type="OrthoDB" id="9801699at2"/>
<accession>A0A285HH99</accession>